<dbReference type="InterPro" id="IPR020846">
    <property type="entry name" value="MFS_dom"/>
</dbReference>
<dbReference type="STRING" id="485913.Krac_7163"/>
<keyword evidence="10" id="KW-1185">Reference proteome</keyword>
<feature type="domain" description="Major facilitator superfamily (MFS) profile" evidence="8">
    <location>
        <begin position="40"/>
        <end position="429"/>
    </location>
</feature>
<evidence type="ECO:0000256" key="1">
    <source>
        <dbReference type="ARBA" id="ARBA00004651"/>
    </source>
</evidence>
<dbReference type="OrthoDB" id="9775268at2"/>
<name>D6TR35_KTERA</name>
<feature type="transmembrane region" description="Helical" evidence="7">
    <location>
        <begin position="403"/>
        <end position="424"/>
    </location>
</feature>
<dbReference type="Gene3D" id="1.20.1250.20">
    <property type="entry name" value="MFS general substrate transporter like domains"/>
    <property type="match status" value="1"/>
</dbReference>
<evidence type="ECO:0000256" key="3">
    <source>
        <dbReference type="ARBA" id="ARBA00022475"/>
    </source>
</evidence>
<feature type="transmembrane region" description="Helical" evidence="7">
    <location>
        <begin position="317"/>
        <end position="334"/>
    </location>
</feature>
<dbReference type="eggNOG" id="COG2814">
    <property type="taxonomic scope" value="Bacteria"/>
</dbReference>
<feature type="transmembrane region" description="Helical" evidence="7">
    <location>
        <begin position="375"/>
        <end position="397"/>
    </location>
</feature>
<dbReference type="AlphaFoldDB" id="D6TR35"/>
<feature type="transmembrane region" description="Helical" evidence="7">
    <location>
        <begin position="73"/>
        <end position="94"/>
    </location>
</feature>
<evidence type="ECO:0000256" key="7">
    <source>
        <dbReference type="SAM" id="Phobius"/>
    </source>
</evidence>
<evidence type="ECO:0000313" key="10">
    <source>
        <dbReference type="Proteomes" id="UP000004508"/>
    </source>
</evidence>
<accession>D6TR35</accession>
<keyword evidence="2" id="KW-0813">Transport</keyword>
<feature type="transmembrane region" description="Helical" evidence="7">
    <location>
        <begin position="252"/>
        <end position="275"/>
    </location>
</feature>
<protein>
    <submittedName>
        <fullName evidence="9">Major facilitator superfamily MFS_1</fullName>
    </submittedName>
</protein>
<evidence type="ECO:0000256" key="5">
    <source>
        <dbReference type="ARBA" id="ARBA00022989"/>
    </source>
</evidence>
<feature type="transmembrane region" description="Helical" evidence="7">
    <location>
        <begin position="205"/>
        <end position="222"/>
    </location>
</feature>
<dbReference type="PANTHER" id="PTHR23513">
    <property type="entry name" value="INTEGRAL MEMBRANE EFFLUX PROTEIN-RELATED"/>
    <property type="match status" value="1"/>
</dbReference>
<dbReference type="EMBL" id="ADVG01000002">
    <property type="protein sequence ID" value="EFH85906.1"/>
    <property type="molecule type" value="Genomic_DNA"/>
</dbReference>
<dbReference type="PANTHER" id="PTHR23513:SF11">
    <property type="entry name" value="STAPHYLOFERRIN A TRANSPORTER"/>
    <property type="match status" value="1"/>
</dbReference>
<comment type="caution">
    <text evidence="9">The sequence shown here is derived from an EMBL/GenBank/DDBJ whole genome shotgun (WGS) entry which is preliminary data.</text>
</comment>
<keyword evidence="6 7" id="KW-0472">Membrane</keyword>
<dbReference type="GO" id="GO:0005886">
    <property type="term" value="C:plasma membrane"/>
    <property type="evidence" value="ECO:0007669"/>
    <property type="project" value="UniProtKB-SubCell"/>
</dbReference>
<proteinExistence type="predicted"/>
<evidence type="ECO:0000259" key="8">
    <source>
        <dbReference type="PROSITE" id="PS50850"/>
    </source>
</evidence>
<sequence length="438" mass="47608">MLSPSIENIKDTKKLSESSHLVQTRAFAFPSSLRPLAEKNFALLWVGAFLSNAGFWIQSIGQGWQVLQLTNSALLLGLVTFIATLPNLLLSPIGGVIADRFNRRHLLLFTQCFYMLISLLMGILTTLHIITVWQIILLALLNGVFSSVGFPAWQTFVGDLLPPSQLRQGIALNSTQFNLSRVIGPAIGGLSVGIFGIAGSYYFNALSYIAVIIPLLLMHTANREQRKSAHKSMWSDLRDGLYYVRQRPMAQIVLLLQFFIAFLVFPYQTLLPIFANNIYHIGATGLGLLNSAAGIGALLGSIILVMMTQRIQNGSRILLIVCCLGGGACLAFALSNSLPLSLALLICIGMCSVLSSTLTNTILQMMVPQEMRSRVLSLWILTAFGLAPLGNLGAGWIAQNIGASLTLGIAGSVCVILALCTFGFHSKMRTLPERENRP</sequence>
<evidence type="ECO:0000256" key="4">
    <source>
        <dbReference type="ARBA" id="ARBA00022692"/>
    </source>
</evidence>
<comment type="subcellular location">
    <subcellularLocation>
        <location evidence="1">Cell membrane</location>
        <topology evidence="1">Multi-pass membrane protein</topology>
    </subcellularLocation>
</comment>
<keyword evidence="4 7" id="KW-0812">Transmembrane</keyword>
<reference evidence="9 10" key="1">
    <citation type="journal article" date="2011" name="Stand. Genomic Sci.">
        <title>Non-contiguous finished genome sequence and contextual data of the filamentous soil bacterium Ktedonobacter racemifer type strain (SOSP1-21).</title>
        <authorList>
            <person name="Chang Y.J."/>
            <person name="Land M."/>
            <person name="Hauser L."/>
            <person name="Chertkov O."/>
            <person name="Del Rio T.G."/>
            <person name="Nolan M."/>
            <person name="Copeland A."/>
            <person name="Tice H."/>
            <person name="Cheng J.F."/>
            <person name="Lucas S."/>
            <person name="Han C."/>
            <person name="Goodwin L."/>
            <person name="Pitluck S."/>
            <person name="Ivanova N."/>
            <person name="Ovchinikova G."/>
            <person name="Pati A."/>
            <person name="Chen A."/>
            <person name="Palaniappan K."/>
            <person name="Mavromatis K."/>
            <person name="Liolios K."/>
            <person name="Brettin T."/>
            <person name="Fiebig A."/>
            <person name="Rohde M."/>
            <person name="Abt B."/>
            <person name="Goker M."/>
            <person name="Detter J.C."/>
            <person name="Woyke T."/>
            <person name="Bristow J."/>
            <person name="Eisen J.A."/>
            <person name="Markowitz V."/>
            <person name="Hugenholtz P."/>
            <person name="Kyrpides N.C."/>
            <person name="Klenk H.P."/>
            <person name="Lapidus A."/>
        </authorList>
    </citation>
    <scope>NUCLEOTIDE SEQUENCE [LARGE SCALE GENOMIC DNA]</scope>
    <source>
        <strain evidence="10">DSM 44963</strain>
    </source>
</reference>
<feature type="transmembrane region" description="Helical" evidence="7">
    <location>
        <begin position="340"/>
        <end position="363"/>
    </location>
</feature>
<dbReference type="Pfam" id="PF05977">
    <property type="entry name" value="MFS_3"/>
    <property type="match status" value="1"/>
</dbReference>
<dbReference type="RefSeq" id="WP_007909750.1">
    <property type="nucleotide sequence ID" value="NZ_ADVG01000002.1"/>
</dbReference>
<dbReference type="CDD" id="cd06173">
    <property type="entry name" value="MFS_MefA_like"/>
    <property type="match status" value="1"/>
</dbReference>
<dbReference type="InParanoid" id="D6TR35"/>
<evidence type="ECO:0000256" key="6">
    <source>
        <dbReference type="ARBA" id="ARBA00023136"/>
    </source>
</evidence>
<feature type="transmembrane region" description="Helical" evidence="7">
    <location>
        <begin position="41"/>
        <end position="61"/>
    </location>
</feature>
<feature type="transmembrane region" description="Helical" evidence="7">
    <location>
        <begin position="281"/>
        <end position="305"/>
    </location>
</feature>
<evidence type="ECO:0000256" key="2">
    <source>
        <dbReference type="ARBA" id="ARBA00022448"/>
    </source>
</evidence>
<dbReference type="InterPro" id="IPR036259">
    <property type="entry name" value="MFS_trans_sf"/>
</dbReference>
<dbReference type="PROSITE" id="PS50850">
    <property type="entry name" value="MFS"/>
    <property type="match status" value="1"/>
</dbReference>
<dbReference type="InterPro" id="IPR010290">
    <property type="entry name" value="TM_effector"/>
</dbReference>
<dbReference type="GO" id="GO:0022857">
    <property type="term" value="F:transmembrane transporter activity"/>
    <property type="evidence" value="ECO:0007669"/>
    <property type="project" value="InterPro"/>
</dbReference>
<dbReference type="Proteomes" id="UP000004508">
    <property type="component" value="Unassembled WGS sequence"/>
</dbReference>
<organism evidence="9 10">
    <name type="scientific">Ktedonobacter racemifer DSM 44963</name>
    <dbReference type="NCBI Taxonomy" id="485913"/>
    <lineage>
        <taxon>Bacteria</taxon>
        <taxon>Bacillati</taxon>
        <taxon>Chloroflexota</taxon>
        <taxon>Ktedonobacteria</taxon>
        <taxon>Ktedonobacterales</taxon>
        <taxon>Ktedonobacteraceae</taxon>
        <taxon>Ktedonobacter</taxon>
    </lineage>
</organism>
<keyword evidence="5 7" id="KW-1133">Transmembrane helix</keyword>
<dbReference type="SUPFAM" id="SSF103473">
    <property type="entry name" value="MFS general substrate transporter"/>
    <property type="match status" value="1"/>
</dbReference>
<feature type="transmembrane region" description="Helical" evidence="7">
    <location>
        <begin position="106"/>
        <end position="130"/>
    </location>
</feature>
<keyword evidence="3" id="KW-1003">Cell membrane</keyword>
<gene>
    <name evidence="9" type="ORF">Krac_7163</name>
</gene>
<evidence type="ECO:0000313" key="9">
    <source>
        <dbReference type="EMBL" id="EFH85906.1"/>
    </source>
</evidence>